<proteinExistence type="predicted"/>
<dbReference type="PANTHER" id="PTHR20905">
    <property type="entry name" value="N-ACETYLTRANSFERASE-RELATED"/>
    <property type="match status" value="1"/>
</dbReference>
<dbReference type="GO" id="GO:0008080">
    <property type="term" value="F:N-acetyltransferase activity"/>
    <property type="evidence" value="ECO:0007669"/>
    <property type="project" value="TreeGrafter"/>
</dbReference>
<dbReference type="EMBL" id="NCKU01011708">
    <property type="protein sequence ID" value="RWS00342.1"/>
    <property type="molecule type" value="Genomic_DNA"/>
</dbReference>
<organism evidence="1 2">
    <name type="scientific">Dinothrombium tinctorium</name>
    <dbReference type="NCBI Taxonomy" id="1965070"/>
    <lineage>
        <taxon>Eukaryota</taxon>
        <taxon>Metazoa</taxon>
        <taxon>Ecdysozoa</taxon>
        <taxon>Arthropoda</taxon>
        <taxon>Chelicerata</taxon>
        <taxon>Arachnida</taxon>
        <taxon>Acari</taxon>
        <taxon>Acariformes</taxon>
        <taxon>Trombidiformes</taxon>
        <taxon>Prostigmata</taxon>
        <taxon>Anystina</taxon>
        <taxon>Parasitengona</taxon>
        <taxon>Trombidioidea</taxon>
        <taxon>Trombidiidae</taxon>
        <taxon>Dinothrombium</taxon>
    </lineage>
</organism>
<name>A0A3S4Q8W8_9ACAR</name>
<dbReference type="Proteomes" id="UP000285301">
    <property type="component" value="Unassembled WGS sequence"/>
</dbReference>
<dbReference type="PANTHER" id="PTHR20905:SF1">
    <property type="entry name" value="AT07410P-RELATED"/>
    <property type="match status" value="1"/>
</dbReference>
<sequence>MNRGYKIRQFTPDDIEEVAFLSAKTFTEKEATAKAIGATFDEYYREASKKACEVCAKEPLSFVCVDDSLPNGQKIIGFRLCKTFSIDPPNSSESKIAIISHFMIDIAKKWLQKHPEYAENKEKQRKVLSFLGLVVKTGYEGLNIATDLCLTALKHAKTLGYQYAVTVSTAEASQHLFANKLHFKEYYSVDFDDYELNGEKPFYGVKKPKSIKCYEFDLNLIK</sequence>
<accession>A0A3S4Q8W8</accession>
<dbReference type="SUPFAM" id="SSF55729">
    <property type="entry name" value="Acyl-CoA N-acyltransferases (Nat)"/>
    <property type="match status" value="1"/>
</dbReference>
<reference evidence="1 2" key="1">
    <citation type="journal article" date="2018" name="Gigascience">
        <title>Genomes of trombidid mites reveal novel predicted allergens and laterally-transferred genes associated with secondary metabolism.</title>
        <authorList>
            <person name="Dong X."/>
            <person name="Chaisiri K."/>
            <person name="Xia D."/>
            <person name="Armstrong S.D."/>
            <person name="Fang Y."/>
            <person name="Donnelly M.J."/>
            <person name="Kadowaki T."/>
            <person name="McGarry J.W."/>
            <person name="Darby A.C."/>
            <person name="Makepeace B.L."/>
        </authorList>
    </citation>
    <scope>NUCLEOTIDE SEQUENCE [LARGE SCALE GENOMIC DNA]</scope>
    <source>
        <strain evidence="1">UoL-WK</strain>
    </source>
</reference>
<dbReference type="AlphaFoldDB" id="A0A3S4Q8W8"/>
<protein>
    <recommendedName>
        <fullName evidence="3">N-acetyltransferase domain-containing protein</fullName>
    </recommendedName>
</protein>
<gene>
    <name evidence="1" type="ORF">B4U79_16888</name>
</gene>
<evidence type="ECO:0000313" key="1">
    <source>
        <dbReference type="EMBL" id="RWS00342.1"/>
    </source>
</evidence>
<dbReference type="InterPro" id="IPR016181">
    <property type="entry name" value="Acyl_CoA_acyltransferase"/>
</dbReference>
<dbReference type="Gene3D" id="3.40.630.30">
    <property type="match status" value="1"/>
</dbReference>
<evidence type="ECO:0008006" key="3">
    <source>
        <dbReference type="Google" id="ProtNLM"/>
    </source>
</evidence>
<evidence type="ECO:0000313" key="2">
    <source>
        <dbReference type="Proteomes" id="UP000285301"/>
    </source>
</evidence>
<keyword evidence="2" id="KW-1185">Reference proteome</keyword>
<dbReference type="OrthoDB" id="41532at2759"/>
<dbReference type="STRING" id="1965070.A0A3S4Q8W8"/>
<comment type="caution">
    <text evidence="1">The sequence shown here is derived from an EMBL/GenBank/DDBJ whole genome shotgun (WGS) entry which is preliminary data.</text>
</comment>